<keyword evidence="2" id="KW-0396">Initiation factor</keyword>
<dbReference type="Pfam" id="PF18106">
    <property type="entry name" value="Rol_Rep_N"/>
    <property type="match status" value="1"/>
</dbReference>
<dbReference type="CDD" id="cd00093">
    <property type="entry name" value="HTH_XRE"/>
    <property type="match status" value="1"/>
</dbReference>
<dbReference type="GO" id="GO:0003677">
    <property type="term" value="F:DNA binding"/>
    <property type="evidence" value="ECO:0007669"/>
    <property type="project" value="InterPro"/>
</dbReference>
<gene>
    <name evidence="2" type="ORF">P7D17_06150</name>
</gene>
<sequence length="422" mass="49584">MTAKDLANLIERTGLSQREFGLKVNLSHVTIQNYLKNKRKITEEIEKQIKVALGQSADEKLNIELHVHFDWIRLTFFDSTIEKVMKGILGIDPKYFHYEEKGLLGYDENYSCGNIKILKSPDRPEQGIMLELTGKGVAEMEEFLLEQGEFSLVDWIVLVTDPDYAKDKELYTRINYPRLDLTIDELFKRHGNYDLHDFEQRMKKDFERLIETDLKKLGNHENYERGVSLGLTIELGSRGGNFVLRMYEKAKEIARKENITFEEALEEYGIVNRYEMELKNHYAKDVIDELAVGKAINDIAINLLLSKVAVYEEVKDDEGHISYQFHQPFYDVFGSSDNVKVNNKSRKSDFESSMKHFQMQYSAFIKSMFEVYGEEWTFEWLKKIADETVLNRKRQKIVDLEKVKLKKHENGAFEWYSKHYNI</sequence>
<proteinExistence type="predicted"/>
<protein>
    <submittedName>
        <fullName evidence="2">Replication initiation factor domain-containing protein</fullName>
    </submittedName>
</protein>
<dbReference type="Proteomes" id="UP001262817">
    <property type="component" value="Unassembled WGS sequence"/>
</dbReference>
<name>A0AAJ2IUF8_9LACT</name>
<dbReference type="InterPro" id="IPR003491">
    <property type="entry name" value="REP-like_C"/>
</dbReference>
<dbReference type="RefSeq" id="WP_311842923.1">
    <property type="nucleotide sequence ID" value="NZ_JARPXR010000006.1"/>
</dbReference>
<dbReference type="GO" id="GO:0003743">
    <property type="term" value="F:translation initiation factor activity"/>
    <property type="evidence" value="ECO:0007669"/>
    <property type="project" value="UniProtKB-KW"/>
</dbReference>
<dbReference type="PROSITE" id="PS50943">
    <property type="entry name" value="HTH_CROC1"/>
    <property type="match status" value="1"/>
</dbReference>
<feature type="domain" description="HTH cro/C1-type" evidence="1">
    <location>
        <begin position="6"/>
        <end position="60"/>
    </location>
</feature>
<dbReference type="SUPFAM" id="SSF47413">
    <property type="entry name" value="lambda repressor-like DNA-binding domains"/>
    <property type="match status" value="1"/>
</dbReference>
<evidence type="ECO:0000313" key="2">
    <source>
        <dbReference type="EMBL" id="MDT2583692.1"/>
    </source>
</evidence>
<evidence type="ECO:0000313" key="3">
    <source>
        <dbReference type="Proteomes" id="UP001262817"/>
    </source>
</evidence>
<keyword evidence="2" id="KW-0648">Protein biosynthesis</keyword>
<accession>A0AAJ2IUF8</accession>
<dbReference type="EMBL" id="JARPXR010000006">
    <property type="protein sequence ID" value="MDT2583692.1"/>
    <property type="molecule type" value="Genomic_DNA"/>
</dbReference>
<dbReference type="AlphaFoldDB" id="A0AAJ2IUF8"/>
<dbReference type="InterPro" id="IPR001387">
    <property type="entry name" value="Cro/C1-type_HTH"/>
</dbReference>
<comment type="caution">
    <text evidence="2">The sequence shown here is derived from an EMBL/GenBank/DDBJ whole genome shotgun (WGS) entry which is preliminary data.</text>
</comment>
<dbReference type="Gene3D" id="1.10.260.40">
    <property type="entry name" value="lambda repressor-like DNA-binding domains"/>
    <property type="match status" value="1"/>
</dbReference>
<dbReference type="Pfam" id="PF02486">
    <property type="entry name" value="Rep_trans"/>
    <property type="match status" value="1"/>
</dbReference>
<dbReference type="InterPro" id="IPR010982">
    <property type="entry name" value="Lambda_DNA-bd_dom_sf"/>
</dbReference>
<reference evidence="2" key="1">
    <citation type="submission" date="2023-03" db="EMBL/GenBank/DDBJ databases">
        <authorList>
            <person name="Shen W."/>
            <person name="Cai J."/>
        </authorList>
    </citation>
    <scope>NUCLEOTIDE SEQUENCE</scope>
    <source>
        <strain evidence="2">P86-2</strain>
    </source>
</reference>
<dbReference type="InterPro" id="IPR040819">
    <property type="entry name" value="Rol_Rep_N"/>
</dbReference>
<evidence type="ECO:0000259" key="1">
    <source>
        <dbReference type="PROSITE" id="PS50943"/>
    </source>
</evidence>
<organism evidence="2 3">
    <name type="scientific">Lactococcus petauri</name>
    <dbReference type="NCBI Taxonomy" id="1940789"/>
    <lineage>
        <taxon>Bacteria</taxon>
        <taxon>Bacillati</taxon>
        <taxon>Bacillota</taxon>
        <taxon>Bacilli</taxon>
        <taxon>Lactobacillales</taxon>
        <taxon>Streptococcaceae</taxon>
        <taxon>Lactococcus</taxon>
    </lineage>
</organism>